<comment type="similarity">
    <text evidence="1">Belongs to the aspartate/glutamate racemases family.</text>
</comment>
<dbReference type="RefSeq" id="WP_075105532.1">
    <property type="nucleotide sequence ID" value="NZ_MSJM01000010.1"/>
</dbReference>
<protein>
    <submittedName>
        <fullName evidence="3">Aspartate racemase</fullName>
    </submittedName>
</protein>
<sequence>MYKLGIIGGMGPLATVRFYEKIVLQTEAKKDNDHIDLVVLNHATIPDRTTCIIEEQGEEFLEAIKEDFEKLEQLGVDTVAIPCNTSHYYFEEFSQFTDLQIINMIEETVLEVKKRGNSTIVVFGTVGTVTSKVYDKYAAKHGIQVQPLSSEDMYKVADIIYGIKATNNLETDQFEDILKRYCTDDIVGVIACTELSLLAINEEINTIDAMDVLVEKSIIRSGKRLKTL</sequence>
<dbReference type="EMBL" id="MSJM01000010">
    <property type="protein sequence ID" value="OLF47037.1"/>
    <property type="molecule type" value="Genomic_DNA"/>
</dbReference>
<keyword evidence="2" id="KW-0413">Isomerase</keyword>
<reference evidence="4" key="1">
    <citation type="submission" date="2016-12" db="EMBL/GenBank/DDBJ databases">
        <authorList>
            <person name="Gulvik C.A."/>
        </authorList>
    </citation>
    <scope>NUCLEOTIDE SEQUENCE [LARGE SCALE GENOMIC DNA]</scope>
    <source>
        <strain evidence="4">NED12-00049-6B</strain>
    </source>
</reference>
<dbReference type="Pfam" id="PF01177">
    <property type="entry name" value="Asp_Glu_race"/>
    <property type="match status" value="1"/>
</dbReference>
<evidence type="ECO:0000313" key="4">
    <source>
        <dbReference type="Proteomes" id="UP000186890"/>
    </source>
</evidence>
<evidence type="ECO:0000256" key="2">
    <source>
        <dbReference type="ARBA" id="ARBA00023235"/>
    </source>
</evidence>
<comment type="caution">
    <text evidence="3">The sequence shown here is derived from an EMBL/GenBank/DDBJ whole genome shotgun (WGS) entry which is preliminary data.</text>
</comment>
<keyword evidence="4" id="KW-1185">Reference proteome</keyword>
<dbReference type="Proteomes" id="UP000186890">
    <property type="component" value="Unassembled WGS sequence"/>
</dbReference>
<dbReference type="InterPro" id="IPR015942">
    <property type="entry name" value="Asp/Glu/hydantoin_racemase"/>
</dbReference>
<organism evidence="3 4">
    <name type="scientific">Streptococcus cuniculi</name>
    <dbReference type="NCBI Taxonomy" id="1432788"/>
    <lineage>
        <taxon>Bacteria</taxon>
        <taxon>Bacillati</taxon>
        <taxon>Bacillota</taxon>
        <taxon>Bacilli</taxon>
        <taxon>Lactobacillales</taxon>
        <taxon>Streptococcaceae</taxon>
        <taxon>Streptococcus</taxon>
    </lineage>
</organism>
<evidence type="ECO:0000256" key="1">
    <source>
        <dbReference type="ARBA" id="ARBA00007847"/>
    </source>
</evidence>
<dbReference type="PANTHER" id="PTHR21198">
    <property type="entry name" value="GLUTAMATE RACEMASE"/>
    <property type="match status" value="1"/>
</dbReference>
<gene>
    <name evidence="3" type="ORF">BU202_09450</name>
</gene>
<dbReference type="InterPro" id="IPR004380">
    <property type="entry name" value="Asp_race"/>
</dbReference>
<dbReference type="InterPro" id="IPR001920">
    <property type="entry name" value="Asp/Glu_race"/>
</dbReference>
<proteinExistence type="inferred from homology"/>
<dbReference type="NCBIfam" id="TIGR00035">
    <property type="entry name" value="asp_race"/>
    <property type="match status" value="1"/>
</dbReference>
<dbReference type="SUPFAM" id="SSF53681">
    <property type="entry name" value="Aspartate/glutamate racemase"/>
    <property type="match status" value="2"/>
</dbReference>
<name>A0A1Q8E5F1_9STRE</name>
<dbReference type="GO" id="GO:0047661">
    <property type="term" value="F:amino-acid racemase activity"/>
    <property type="evidence" value="ECO:0007669"/>
    <property type="project" value="InterPro"/>
</dbReference>
<dbReference type="AlphaFoldDB" id="A0A1Q8E5F1"/>
<evidence type="ECO:0000313" key="3">
    <source>
        <dbReference type="EMBL" id="OLF47037.1"/>
    </source>
</evidence>
<dbReference type="PANTHER" id="PTHR21198:SF7">
    <property type="entry name" value="ASPARTATE-GLUTAMATE RACEMASE FAMILY"/>
    <property type="match status" value="1"/>
</dbReference>
<dbReference type="OrthoDB" id="9803739at2"/>
<accession>A0A1Q8E5F1</accession>
<dbReference type="Gene3D" id="3.40.50.1860">
    <property type="match status" value="2"/>
</dbReference>